<dbReference type="InterPro" id="IPR004518">
    <property type="entry name" value="MazG-like_dom"/>
</dbReference>
<keyword evidence="4" id="KW-1185">Reference proteome</keyword>
<dbReference type="Proteomes" id="UP000671913">
    <property type="component" value="Chromosome"/>
</dbReference>
<dbReference type="EMBL" id="CP060096">
    <property type="protein sequence ID" value="QSZ27555.1"/>
    <property type="molecule type" value="Genomic_DNA"/>
</dbReference>
<dbReference type="GO" id="GO:0047429">
    <property type="term" value="F:nucleoside triphosphate diphosphatase activity"/>
    <property type="evidence" value="ECO:0007669"/>
    <property type="project" value="UniProtKB-EC"/>
</dbReference>
<dbReference type="Pfam" id="PF00590">
    <property type="entry name" value="TP_methylase"/>
    <property type="match status" value="1"/>
</dbReference>
<dbReference type="InterPro" id="IPR024180">
    <property type="entry name" value="Tetrapyrrole_Mease/MazG_pred"/>
</dbReference>
<dbReference type="GO" id="GO:0006950">
    <property type="term" value="P:response to stress"/>
    <property type="evidence" value="ECO:0007669"/>
    <property type="project" value="UniProtKB-ARBA"/>
</dbReference>
<dbReference type="GO" id="GO:0008168">
    <property type="term" value="F:methyltransferase activity"/>
    <property type="evidence" value="ECO:0007669"/>
    <property type="project" value="InterPro"/>
</dbReference>
<dbReference type="GO" id="GO:0046076">
    <property type="term" value="P:dTTP catabolic process"/>
    <property type="evidence" value="ECO:0007669"/>
    <property type="project" value="TreeGrafter"/>
</dbReference>
<evidence type="ECO:0000259" key="2">
    <source>
        <dbReference type="Pfam" id="PF03819"/>
    </source>
</evidence>
<dbReference type="Gene3D" id="3.40.1010.10">
    <property type="entry name" value="Cobalt-precorrin-4 Transmethylase, Domain 1"/>
    <property type="match status" value="1"/>
</dbReference>
<dbReference type="Gene3D" id="1.10.287.1080">
    <property type="entry name" value="MazG-like"/>
    <property type="match status" value="2"/>
</dbReference>
<dbReference type="InterPro" id="IPR011551">
    <property type="entry name" value="NTP_PyrPHydrolase_MazG"/>
</dbReference>
<dbReference type="GO" id="GO:0046047">
    <property type="term" value="P:TTP catabolic process"/>
    <property type="evidence" value="ECO:0007669"/>
    <property type="project" value="TreeGrafter"/>
</dbReference>
<dbReference type="FunFam" id="1.10.287.1080:FF:000001">
    <property type="entry name" value="Nucleoside triphosphate pyrophosphohydrolase"/>
    <property type="match status" value="1"/>
</dbReference>
<feature type="domain" description="NTP pyrophosphohydrolase MazG-like" evidence="2">
    <location>
        <begin position="257"/>
        <end position="330"/>
    </location>
</feature>
<dbReference type="RefSeq" id="WP_284680258.1">
    <property type="nucleotide sequence ID" value="NZ_CP060096.1"/>
</dbReference>
<accession>A0A975AW53</accession>
<keyword evidence="3" id="KW-0378">Hydrolase</keyword>
<sequence length="495" mass="57415">MRKLTIAGLGPGSYEQLTISTIEKMNKADKVLLRTSKHPVVSYLKEKGIIFTSFDKIYEKGRTFEEVYDTIARETLRIAEKYDNVVFAVPGHPFVAEKTVEQILKFCKEYDDIEIEIIPAVSFIDVIISELKIDPIYGVKILDGFTLNSVKPDKRCGNIITQIYSRMVASNIKLELMDIYGDNYIVTLISRAGIKGEQKIQQIPLYMLDRIEWIDYLTSIYIPPVSDIVQERYDIHDLLNIMAVLRGDSGCPWDKEQSHKTLEKYLIEESYEVIDAIEKNSDEKLQEELGDVLLQVVFHSQIANERCAFDFNDVCDAECKKMIRRHPHIFECKNMVTTEGVLKQWDEIKKSEKGLKSYTDTLKDVPIYMPALIRGYKVQDKAAKVGFDWDKVEDALSKVYEELDELKEVYKGDKRERAVEELGDLIFAVVNVARFLEIDPELSVHKTIEKFIKRFEYIEKSATAKSKKMEDMTLDEMDELWNEAKMYNFNKKNEK</sequence>
<dbReference type="InterPro" id="IPR000878">
    <property type="entry name" value="4pyrrol_Mease"/>
</dbReference>
<dbReference type="GO" id="GO:0046052">
    <property type="term" value="P:UTP catabolic process"/>
    <property type="evidence" value="ECO:0007669"/>
    <property type="project" value="TreeGrafter"/>
</dbReference>
<dbReference type="PANTHER" id="PTHR30522:SF0">
    <property type="entry name" value="NUCLEOSIDE TRIPHOSPHATE PYROPHOSPHOHYDROLASE"/>
    <property type="match status" value="1"/>
</dbReference>
<dbReference type="InterPro" id="IPR035996">
    <property type="entry name" value="4pyrrol_Methylase_sf"/>
</dbReference>
<dbReference type="InterPro" id="IPR048011">
    <property type="entry name" value="NTP-PPase_MazG-like_C"/>
</dbReference>
<dbReference type="GO" id="GO:0046081">
    <property type="term" value="P:dUTP catabolic process"/>
    <property type="evidence" value="ECO:0007669"/>
    <property type="project" value="TreeGrafter"/>
</dbReference>
<dbReference type="AlphaFoldDB" id="A0A975AW53"/>
<dbReference type="GO" id="GO:0006203">
    <property type="term" value="P:dGTP catabolic process"/>
    <property type="evidence" value="ECO:0007669"/>
    <property type="project" value="TreeGrafter"/>
</dbReference>
<dbReference type="KEGG" id="aaut:ACETAC_01130"/>
<dbReference type="PIRSF" id="PIRSF002845">
    <property type="entry name" value="Ttrprl_mtas_MazG"/>
    <property type="match status" value="1"/>
</dbReference>
<organism evidence="3 4">
    <name type="scientific">Aceticella autotrophica</name>
    <dbReference type="NCBI Taxonomy" id="2755338"/>
    <lineage>
        <taxon>Bacteria</taxon>
        <taxon>Bacillati</taxon>
        <taxon>Bacillota</taxon>
        <taxon>Clostridia</taxon>
        <taxon>Thermoanaerobacterales</taxon>
        <taxon>Thermoanaerobacteraceae</taxon>
        <taxon>Aceticella</taxon>
    </lineage>
</organism>
<dbReference type="SUPFAM" id="SSF53790">
    <property type="entry name" value="Tetrapyrrole methylase"/>
    <property type="match status" value="1"/>
</dbReference>
<dbReference type="CDD" id="cd11529">
    <property type="entry name" value="NTP-PPase_MazG_Cterm"/>
    <property type="match status" value="1"/>
</dbReference>
<evidence type="ECO:0000259" key="1">
    <source>
        <dbReference type="Pfam" id="PF00590"/>
    </source>
</evidence>
<dbReference type="NCBIfam" id="TIGR00444">
    <property type="entry name" value="mazG"/>
    <property type="match status" value="1"/>
</dbReference>
<dbReference type="InterPro" id="IPR048015">
    <property type="entry name" value="NTP-PPase_MazG-like_N"/>
</dbReference>
<dbReference type="CDD" id="cd11528">
    <property type="entry name" value="NTP-PPase_MazG_Nterm"/>
    <property type="match status" value="1"/>
</dbReference>
<dbReference type="EC" id="3.6.1.9" evidence="3"/>
<dbReference type="InterPro" id="IPR014777">
    <property type="entry name" value="4pyrrole_Mease_sub1"/>
</dbReference>
<evidence type="ECO:0000313" key="3">
    <source>
        <dbReference type="EMBL" id="QSZ27555.1"/>
    </source>
</evidence>
<name>A0A975AW53_9THEO</name>
<dbReference type="CDD" id="cd11723">
    <property type="entry name" value="YabN_N_like"/>
    <property type="match status" value="1"/>
</dbReference>
<dbReference type="NCBIfam" id="NF007113">
    <property type="entry name" value="PRK09562.1"/>
    <property type="match status" value="1"/>
</dbReference>
<dbReference type="PANTHER" id="PTHR30522">
    <property type="entry name" value="NUCLEOSIDE TRIPHOSPHATE PYROPHOSPHOHYDROLASE"/>
    <property type="match status" value="1"/>
</dbReference>
<dbReference type="GO" id="GO:0046061">
    <property type="term" value="P:dATP catabolic process"/>
    <property type="evidence" value="ECO:0007669"/>
    <property type="project" value="TreeGrafter"/>
</dbReference>
<feature type="domain" description="NTP pyrophosphohydrolase MazG-like" evidence="2">
    <location>
        <begin position="396"/>
        <end position="454"/>
    </location>
</feature>
<protein>
    <submittedName>
        <fullName evidence="3">Nucleoside triphosphate pyrophosphohydrolase</fullName>
        <ecNumber evidence="3">3.6.1.9</ecNumber>
    </submittedName>
</protein>
<gene>
    <name evidence="3" type="primary">mazG</name>
    <name evidence="3" type="ORF">ACETAC_01130</name>
</gene>
<evidence type="ECO:0000313" key="4">
    <source>
        <dbReference type="Proteomes" id="UP000671913"/>
    </source>
</evidence>
<dbReference type="InterPro" id="IPR035013">
    <property type="entry name" value="YabN_N"/>
</dbReference>
<reference evidence="3" key="1">
    <citation type="submission" date="2020-08" db="EMBL/GenBank/DDBJ databases">
        <title>Genomic insights into the carbon and energy metabolism of the first obligate autotrophic acetogenic bacterium Aceticella autotrophica gen. nov., sp. nov.</title>
        <authorList>
            <person name="Toshchakov S.V."/>
            <person name="Elcheninov A.G."/>
            <person name="Kublanov I.V."/>
            <person name="Frolov E.N."/>
            <person name="Lebedinsky A.V."/>
        </authorList>
    </citation>
    <scope>NUCLEOTIDE SEQUENCE</scope>
    <source>
        <strain evidence="3">3443-3Ac</strain>
    </source>
</reference>
<dbReference type="Pfam" id="PF03819">
    <property type="entry name" value="MazG"/>
    <property type="match status" value="2"/>
</dbReference>
<proteinExistence type="predicted"/>
<feature type="domain" description="Tetrapyrrole methylase" evidence="1">
    <location>
        <begin position="3"/>
        <end position="202"/>
    </location>
</feature>
<dbReference type="SUPFAM" id="SSF101386">
    <property type="entry name" value="all-alpha NTP pyrophosphatases"/>
    <property type="match status" value="2"/>
</dbReference>
<dbReference type="FunFam" id="1.10.287.1080:FF:000003">
    <property type="entry name" value="Nucleoside triphosphate pyrophosphohydrolase"/>
    <property type="match status" value="1"/>
</dbReference>